<comment type="caution">
    <text evidence="5">The sequence shown here is derived from an EMBL/GenBank/DDBJ whole genome shotgun (WGS) entry which is preliminary data.</text>
</comment>
<dbReference type="InterPro" id="IPR011991">
    <property type="entry name" value="ArsR-like_HTH"/>
</dbReference>
<accession>A0A4R4YEJ1</accession>
<dbReference type="InterPro" id="IPR001845">
    <property type="entry name" value="HTH_ArsR_DNA-bd_dom"/>
</dbReference>
<evidence type="ECO:0000313" key="5">
    <source>
        <dbReference type="EMBL" id="TDD43135.1"/>
    </source>
</evidence>
<keyword evidence="6" id="KW-1185">Reference proteome</keyword>
<dbReference type="Pfam" id="PF12840">
    <property type="entry name" value="HTH_20"/>
    <property type="match status" value="1"/>
</dbReference>
<dbReference type="InterPro" id="IPR036388">
    <property type="entry name" value="WH-like_DNA-bd_sf"/>
</dbReference>
<organism evidence="5 6">
    <name type="scientific">Saccharopolyspora elongata</name>
    <dbReference type="NCBI Taxonomy" id="2530387"/>
    <lineage>
        <taxon>Bacteria</taxon>
        <taxon>Bacillati</taxon>
        <taxon>Actinomycetota</taxon>
        <taxon>Actinomycetes</taxon>
        <taxon>Pseudonocardiales</taxon>
        <taxon>Pseudonocardiaceae</taxon>
        <taxon>Saccharopolyspora</taxon>
    </lineage>
</organism>
<dbReference type="SMART" id="SM00418">
    <property type="entry name" value="HTH_ARSR"/>
    <property type="match status" value="1"/>
</dbReference>
<sequence length="101" mass="11129">MALNHPTLEQIRLPEVLTALGHPVRLSIVRALADGVERSCGSLPSPVSKSTMTHHWRVLRESGVIYQRPSGREIFLTLRCADLDEKFPGVLTAILATDAED</sequence>
<dbReference type="CDD" id="cd00090">
    <property type="entry name" value="HTH_ARSR"/>
    <property type="match status" value="1"/>
</dbReference>
<keyword evidence="3" id="KW-0804">Transcription</keyword>
<dbReference type="GO" id="GO:0003677">
    <property type="term" value="F:DNA binding"/>
    <property type="evidence" value="ECO:0007669"/>
    <property type="project" value="UniProtKB-KW"/>
</dbReference>
<proteinExistence type="predicted"/>
<reference evidence="5 6" key="1">
    <citation type="submission" date="2019-03" db="EMBL/GenBank/DDBJ databases">
        <title>Draft genome sequences of novel Actinobacteria.</title>
        <authorList>
            <person name="Sahin N."/>
            <person name="Ay H."/>
            <person name="Saygin H."/>
        </authorList>
    </citation>
    <scope>NUCLEOTIDE SEQUENCE [LARGE SCALE GENOMIC DNA]</scope>
    <source>
        <strain evidence="5 6">7K502</strain>
    </source>
</reference>
<dbReference type="PRINTS" id="PR00778">
    <property type="entry name" value="HTHARSR"/>
</dbReference>
<evidence type="ECO:0000256" key="3">
    <source>
        <dbReference type="ARBA" id="ARBA00023163"/>
    </source>
</evidence>
<evidence type="ECO:0000259" key="4">
    <source>
        <dbReference type="PROSITE" id="PS50987"/>
    </source>
</evidence>
<keyword evidence="2" id="KW-0238">DNA-binding</keyword>
<evidence type="ECO:0000256" key="1">
    <source>
        <dbReference type="ARBA" id="ARBA00023015"/>
    </source>
</evidence>
<evidence type="ECO:0000313" key="6">
    <source>
        <dbReference type="Proteomes" id="UP000294947"/>
    </source>
</evidence>
<dbReference type="Proteomes" id="UP000294947">
    <property type="component" value="Unassembled WGS sequence"/>
</dbReference>
<dbReference type="InterPro" id="IPR036390">
    <property type="entry name" value="WH_DNA-bd_sf"/>
</dbReference>
<dbReference type="EMBL" id="SMKW01000041">
    <property type="protein sequence ID" value="TDD43135.1"/>
    <property type="molecule type" value="Genomic_DNA"/>
</dbReference>
<dbReference type="PANTHER" id="PTHR33154">
    <property type="entry name" value="TRANSCRIPTIONAL REGULATOR, ARSR FAMILY"/>
    <property type="match status" value="1"/>
</dbReference>
<dbReference type="InterPro" id="IPR051081">
    <property type="entry name" value="HTH_MetalResp_TranReg"/>
</dbReference>
<name>A0A4R4YEJ1_9PSEU</name>
<dbReference type="PANTHER" id="PTHR33154:SF12">
    <property type="entry name" value="TRANSCRIPTIONAL REGULATORY PROTEIN"/>
    <property type="match status" value="1"/>
</dbReference>
<dbReference type="OrthoDB" id="3730926at2"/>
<feature type="domain" description="HTH arsR-type" evidence="4">
    <location>
        <begin position="5"/>
        <end position="98"/>
    </location>
</feature>
<dbReference type="AlphaFoldDB" id="A0A4R4YEJ1"/>
<keyword evidence="1" id="KW-0805">Transcription regulation</keyword>
<dbReference type="Gene3D" id="1.10.10.10">
    <property type="entry name" value="Winged helix-like DNA-binding domain superfamily/Winged helix DNA-binding domain"/>
    <property type="match status" value="1"/>
</dbReference>
<dbReference type="PROSITE" id="PS50987">
    <property type="entry name" value="HTH_ARSR_2"/>
    <property type="match status" value="1"/>
</dbReference>
<dbReference type="SUPFAM" id="SSF46785">
    <property type="entry name" value="Winged helix' DNA-binding domain"/>
    <property type="match status" value="1"/>
</dbReference>
<protein>
    <submittedName>
        <fullName evidence="5">Transcriptional regulator</fullName>
    </submittedName>
</protein>
<gene>
    <name evidence="5" type="ORF">E1288_27075</name>
</gene>
<dbReference type="RefSeq" id="WP_132489846.1">
    <property type="nucleotide sequence ID" value="NZ_SMKW01000041.1"/>
</dbReference>
<dbReference type="GO" id="GO:0003700">
    <property type="term" value="F:DNA-binding transcription factor activity"/>
    <property type="evidence" value="ECO:0007669"/>
    <property type="project" value="InterPro"/>
</dbReference>
<evidence type="ECO:0000256" key="2">
    <source>
        <dbReference type="ARBA" id="ARBA00023125"/>
    </source>
</evidence>